<proteinExistence type="predicted"/>
<evidence type="ECO:0000313" key="4">
    <source>
        <dbReference type="Proteomes" id="UP000035720"/>
    </source>
</evidence>
<reference evidence="3 4" key="1">
    <citation type="journal article" date="2013" name="ISME J.">
        <title>A metabolic model for members of the genus Tetrasphaera involved in enhanced biological phosphorus removal.</title>
        <authorList>
            <person name="Kristiansen R."/>
            <person name="Nguyen H.T.T."/>
            <person name="Saunders A.M."/>
            <person name="Nielsen J.L."/>
            <person name="Wimmer R."/>
            <person name="Le V.Q."/>
            <person name="McIlroy S.J."/>
            <person name="Petrovski S."/>
            <person name="Seviour R.J."/>
            <person name="Calteau A."/>
            <person name="Nielsen K.L."/>
            <person name="Nielsen P.H."/>
        </authorList>
    </citation>
    <scope>NUCLEOTIDE SEQUENCE [LARGE SCALE GENOMIC DNA]</scope>
    <source>
        <strain evidence="3 4">Ben 74</strain>
    </source>
</reference>
<evidence type="ECO:0000256" key="1">
    <source>
        <dbReference type="SAM" id="MobiDB-lite"/>
    </source>
</evidence>
<dbReference type="InterPro" id="IPR026395">
    <property type="entry name" value="CshA_fibril"/>
</dbReference>
<evidence type="ECO:0000313" key="3">
    <source>
        <dbReference type="EMBL" id="CCI51518.1"/>
    </source>
</evidence>
<feature type="region of interest" description="Disordered" evidence="1">
    <location>
        <begin position="32"/>
        <end position="79"/>
    </location>
</feature>
<protein>
    <recommendedName>
        <fullName evidence="2">CshA domain-containing protein</fullName>
    </recommendedName>
</protein>
<dbReference type="EMBL" id="CAJC01000010">
    <property type="protein sequence ID" value="CCI51518.1"/>
    <property type="molecule type" value="Genomic_DNA"/>
</dbReference>
<organism evidence="3 4">
    <name type="scientific">Nostocoides jenkinsii Ben 74</name>
    <dbReference type="NCBI Taxonomy" id="1193518"/>
    <lineage>
        <taxon>Bacteria</taxon>
        <taxon>Bacillati</taxon>
        <taxon>Actinomycetota</taxon>
        <taxon>Actinomycetes</taxon>
        <taxon>Micrococcales</taxon>
        <taxon>Intrasporangiaceae</taxon>
        <taxon>Nostocoides</taxon>
    </lineage>
</organism>
<evidence type="ECO:0000259" key="2">
    <source>
        <dbReference type="Pfam" id="PF19076"/>
    </source>
</evidence>
<keyword evidence="4" id="KW-1185">Reference proteome</keyword>
<accession>A0A077M9Y0</accession>
<dbReference type="Pfam" id="PF19076">
    <property type="entry name" value="CshA_repeat"/>
    <property type="match status" value="1"/>
</dbReference>
<sequence>MLLISNIRCDLGHNRRRTQINRRCLGASAKCRGRRTGRRSNERNCALSDARRGQGKHRSERSTATNTGKHRALGTTSGTSRRGGAVVAFAGLVGTPTAIAAPAALVAGAHVGVSVAGVTPTALNDIVVDVEGGRLLDAHVGDLESRRRVVLVVVVVVVVEEVGLPGDAVSTLNVPGGKYEVVSGQIKFTPDAGFAGAAAAVTYRVANETGATATATVQVTVASAYPHATNDSATTAYETAVSVDVLANDDSGAPSLTMNASSLTLLNSSGQAVSTLTVNGGTYSVEAGKIKFTRTPASSVRPTR</sequence>
<dbReference type="AlphaFoldDB" id="A0A077M9Y0"/>
<comment type="caution">
    <text evidence="3">The sequence shown here is derived from an EMBL/GenBank/DDBJ whole genome shotgun (WGS) entry which is preliminary data.</text>
</comment>
<name>A0A077M9Y0_9MICO</name>
<dbReference type="STRING" id="1193518.BN13_1070003"/>
<feature type="domain" description="CshA" evidence="2">
    <location>
        <begin position="165"/>
        <end position="221"/>
    </location>
</feature>
<dbReference type="OrthoDB" id="134475at2"/>
<dbReference type="Proteomes" id="UP000035720">
    <property type="component" value="Unassembled WGS sequence"/>
</dbReference>
<dbReference type="RefSeq" id="WP_157038613.1">
    <property type="nucleotide sequence ID" value="NZ_HF571038.1"/>
</dbReference>
<gene>
    <name evidence="3" type="ORF">BN13_1070003</name>
</gene>